<gene>
    <name evidence="2" type="ORF">ACT17_26945</name>
</gene>
<organism evidence="2 3">
    <name type="scientific">Mycolicibacterium conceptionense</name>
    <dbReference type="NCBI Taxonomy" id="451644"/>
    <lineage>
        <taxon>Bacteria</taxon>
        <taxon>Bacillati</taxon>
        <taxon>Actinomycetota</taxon>
        <taxon>Actinomycetes</taxon>
        <taxon>Mycobacteriales</taxon>
        <taxon>Mycobacteriaceae</taxon>
        <taxon>Mycolicibacterium</taxon>
    </lineage>
</organism>
<dbReference type="PATRIC" id="fig|451644.5.peg.5557"/>
<dbReference type="InterPro" id="IPR025296">
    <property type="entry name" value="DUF4158"/>
</dbReference>
<comment type="caution">
    <text evidence="2">The sequence shown here is derived from an EMBL/GenBank/DDBJ whole genome shotgun (WGS) entry which is preliminary data.</text>
</comment>
<evidence type="ECO:0000313" key="3">
    <source>
        <dbReference type="Proteomes" id="UP000037594"/>
    </source>
</evidence>
<evidence type="ECO:0000259" key="1">
    <source>
        <dbReference type="Pfam" id="PF13700"/>
    </source>
</evidence>
<sequence>MSRQELERYCYLDDEDRRLIAARRRDYNRLGFAVQVVTVRHLGMFLADPLDVPPALIEYLAEQLEISDPSMVKRYTDREKTKLEHAWEI</sequence>
<reference evidence="2 3" key="1">
    <citation type="submission" date="2015-06" db="EMBL/GenBank/DDBJ databases">
        <title>Genome sequence of Mycobacterium conceptionense strain MLE.</title>
        <authorList>
            <person name="Greninger A.L."/>
            <person name="Cunningham G."/>
            <person name="Chiu C.Y."/>
            <person name="Miller S."/>
        </authorList>
    </citation>
    <scope>NUCLEOTIDE SEQUENCE [LARGE SCALE GENOMIC DNA]</scope>
    <source>
        <strain evidence="2 3">MLE</strain>
    </source>
</reference>
<proteinExistence type="predicted"/>
<evidence type="ECO:0000313" key="2">
    <source>
        <dbReference type="EMBL" id="KMV15075.1"/>
    </source>
</evidence>
<name>A0A0J8U3P5_9MYCO</name>
<protein>
    <submittedName>
        <fullName evidence="2">Transposase</fullName>
    </submittedName>
</protein>
<feature type="domain" description="DUF4158" evidence="1">
    <location>
        <begin position="2"/>
        <end position="89"/>
    </location>
</feature>
<dbReference type="AlphaFoldDB" id="A0A0J8U3P5"/>
<feature type="non-terminal residue" evidence="2">
    <location>
        <position position="89"/>
    </location>
</feature>
<accession>A0A0J8U3P5</accession>
<dbReference type="Proteomes" id="UP000037594">
    <property type="component" value="Unassembled WGS sequence"/>
</dbReference>
<dbReference type="Pfam" id="PF13700">
    <property type="entry name" value="DUF4158"/>
    <property type="match status" value="1"/>
</dbReference>
<dbReference type="EMBL" id="LFOD01000036">
    <property type="protein sequence ID" value="KMV15075.1"/>
    <property type="molecule type" value="Genomic_DNA"/>
</dbReference>